<feature type="binding site" evidence="13">
    <location>
        <position position="625"/>
    </location>
    <ligand>
        <name>Mn(2+)</name>
        <dbReference type="ChEBI" id="CHEBI:29035"/>
    </ligand>
</feature>
<feature type="active site" evidence="11">
    <location>
        <position position="871"/>
    </location>
</feature>
<evidence type="ECO:0000256" key="11">
    <source>
        <dbReference type="PIRSR" id="PIRSR605150-1"/>
    </source>
</evidence>
<feature type="region of interest" description="Disordered" evidence="14">
    <location>
        <begin position="199"/>
        <end position="219"/>
    </location>
</feature>
<dbReference type="GO" id="GO:0071555">
    <property type="term" value="P:cell wall organization"/>
    <property type="evidence" value="ECO:0007669"/>
    <property type="project" value="UniProtKB-KW"/>
</dbReference>
<feature type="region of interest" description="Disordered" evidence="14">
    <location>
        <begin position="759"/>
        <end position="780"/>
    </location>
</feature>
<evidence type="ECO:0000256" key="3">
    <source>
        <dbReference type="ARBA" id="ARBA00022679"/>
    </source>
</evidence>
<evidence type="ECO:0000256" key="14">
    <source>
        <dbReference type="SAM" id="MobiDB-lite"/>
    </source>
</evidence>
<sequence length="1168" mass="130606">MVKAATSPSSSPVTIRVSSGGKGAGSRSMGLTSPIARPSVSNNPNSPLNNSRNRASSGGRYSAMSKDDPTEEVSSEFVTYTVHIPPTPDHQLFSTSQTSLSENINNDGKPSESGFLTGTIFTGGFKSVTRGHVIDCSIESAIEQAKTGLVCGMKGCDDEAMKQKCECGFNICRDCYLDCVGSNGEGTCPGCKEPYKDVDDEASSNQSDSDPESEAKDRALPLPRLDKRLSLVKSFKAGNNPPDFDHTRWLFETKGTYGYGNALWPKNGYGGGSGEVNGFEHPPEFEEKSKRPLTRKVAVSTAILSPYRLLIMFRLVALGLFLTWRIRHPNHKAMWLWGMSVTCEFWFAISWILDQLPKLCPVKRVTDLSVLKQRFESTNLRNPKGRSDLPGIDVFVSTADPEKEPPLVTANTVLSILAVDYPVEKVACYLSDDGGSLLTFEALAETASFARIWVPFCKKHNVEPRNPETYFQKRDFLKNKVRLDFVRERRRVKREYDEFKVRINSLPNSIRRRSDAYNAHEDIRAKKKHMERGGNPSEVIKVQKATWMSDGSHWPGTWESGEPEHTRGDHAAIIQAMLAPPSGEPVFGAEADGENLIDTTEVDIRLPMLVYVSREKRPSYDHNKKAGAMNSLVRTSAIMSNGPFILNLDCDHYIHNSLALREGMCFMLDRGGDRICYVQFPQRFEGIDPNDRYANHNTVFFDVGMRALDGLQGPMYVGTGCIFRRTALYGFSPPRTAEHHGWFGRRKIKLFLRKPKRENKKDDEMSVPMNGITGDDDDDDADIESLLLPKRFGNSSSLAASIPDAEYQGRLLQGFEGQGNVGRPVGSLAGPRKPLDAATVAEAISVISCFYEDRTEWGKRVGWIYGSVTEDVVTGYRMHNRGWRSVYCVTKRDAFRGTAPINLTDRLHQVLRWATGSVEIFFSRNNALFASRRMKFLQRVAYFNVAMYPFTSFFLLVYCTLPALSLFTGQFIVQSLNVAFLVFLLAITVTLCLLAILEIRWSGITLHDWWRNEQFWLIGGTSAHPAAVLQGLLKVIAGIDISFTLTSKSATPEDGEDEFADLYVVKWSFLMVPPITIVMLNVIAITVGVARTIYSPFPEWSKLLGGVFFSFWVLSHLYPFAKGLMGRRGRVPTIVYVWSGLLSIIISLLWVYISPPSGRQDYMSFKFP</sequence>
<evidence type="ECO:0000256" key="10">
    <source>
        <dbReference type="ARBA" id="ARBA00061286"/>
    </source>
</evidence>
<comment type="function">
    <text evidence="9">Thought to be a Golgi-localized beta-glycan synthase that polymerize the backbones of noncellulosic polysaccharides (hemicelluloses) of plant cell wall.</text>
</comment>
<gene>
    <name evidence="16" type="ORF">K2173_025479</name>
</gene>
<evidence type="ECO:0000313" key="17">
    <source>
        <dbReference type="Proteomes" id="UP001159364"/>
    </source>
</evidence>
<evidence type="ECO:0000256" key="4">
    <source>
        <dbReference type="ARBA" id="ARBA00022692"/>
    </source>
</evidence>
<dbReference type="InterPro" id="IPR013083">
    <property type="entry name" value="Znf_RING/FYVE/PHD"/>
</dbReference>
<feature type="binding site" evidence="12">
    <location>
        <position position="403"/>
    </location>
    <ligand>
        <name>UDP-alpha-D-glucose</name>
        <dbReference type="ChEBI" id="CHEBI:58885"/>
    </ligand>
</feature>
<comment type="subcellular location">
    <subcellularLocation>
        <location evidence="1">Golgi apparatus membrane</location>
        <topology evidence="1">Multi-pass membrane protein</topology>
    </subcellularLocation>
</comment>
<feature type="binding site" evidence="12">
    <location>
        <position position="397"/>
    </location>
    <ligand>
        <name>UDP-alpha-D-glucose</name>
        <dbReference type="ChEBI" id="CHEBI:58885"/>
    </ligand>
</feature>
<dbReference type="GO" id="GO:0000139">
    <property type="term" value="C:Golgi membrane"/>
    <property type="evidence" value="ECO:0007669"/>
    <property type="project" value="UniProtKB-SubCell"/>
</dbReference>
<dbReference type="Pfam" id="PF14570">
    <property type="entry name" value="zf-RING_4"/>
    <property type="match status" value="1"/>
</dbReference>
<reference evidence="16 17" key="1">
    <citation type="submission" date="2021-09" db="EMBL/GenBank/DDBJ databases">
        <title>Genomic insights and catalytic innovation underlie evolution of tropane alkaloids biosynthesis.</title>
        <authorList>
            <person name="Wang Y.-J."/>
            <person name="Tian T."/>
            <person name="Huang J.-P."/>
            <person name="Huang S.-X."/>
        </authorList>
    </citation>
    <scope>NUCLEOTIDE SEQUENCE [LARGE SCALE GENOMIC DNA]</scope>
    <source>
        <strain evidence="16">KIB-2018</strain>
        <tissue evidence="16">Leaf</tissue>
    </source>
</reference>
<dbReference type="SUPFAM" id="SSF57850">
    <property type="entry name" value="RING/U-box"/>
    <property type="match status" value="1"/>
</dbReference>
<name>A0AAV8SBL1_9ROSI</name>
<evidence type="ECO:0000313" key="16">
    <source>
        <dbReference type="EMBL" id="KAJ8749435.1"/>
    </source>
</evidence>
<feature type="compositionally biased region" description="Low complexity" evidence="14">
    <location>
        <begin position="37"/>
        <end position="57"/>
    </location>
</feature>
<evidence type="ECO:0000256" key="8">
    <source>
        <dbReference type="ARBA" id="ARBA00023316"/>
    </source>
</evidence>
<dbReference type="GO" id="GO:0016760">
    <property type="term" value="F:cellulose synthase (UDP-forming) activity"/>
    <property type="evidence" value="ECO:0007669"/>
    <property type="project" value="InterPro"/>
</dbReference>
<dbReference type="InterPro" id="IPR029044">
    <property type="entry name" value="Nucleotide-diphossugar_trans"/>
</dbReference>
<keyword evidence="17" id="KW-1185">Reference proteome</keyword>
<dbReference type="EMBL" id="JAIWQS010000012">
    <property type="protein sequence ID" value="KAJ8749435.1"/>
    <property type="molecule type" value="Genomic_DNA"/>
</dbReference>
<dbReference type="PANTHER" id="PTHR13301">
    <property type="entry name" value="X-BOX TRANSCRIPTION FACTOR-RELATED"/>
    <property type="match status" value="1"/>
</dbReference>
<protein>
    <recommendedName>
        <fullName evidence="18">Cellulose synthase-like protein D5</fullName>
    </recommendedName>
</protein>
<proteinExistence type="inferred from homology"/>
<evidence type="ECO:0000256" key="7">
    <source>
        <dbReference type="ARBA" id="ARBA00023136"/>
    </source>
</evidence>
<feature type="binding site" evidence="13">
    <location>
        <position position="649"/>
    </location>
    <ligand>
        <name>Mn(2+)</name>
        <dbReference type="ChEBI" id="CHEBI:29035"/>
    </ligand>
</feature>
<keyword evidence="8" id="KW-0961">Cell wall biogenesis/degradation</keyword>
<feature type="region of interest" description="Disordered" evidence="14">
    <location>
        <begin position="1"/>
        <end position="74"/>
    </location>
</feature>
<feature type="binding site" evidence="12">
    <location>
        <position position="624"/>
    </location>
    <ligand>
        <name>UDP-alpha-D-glucose</name>
        <dbReference type="ChEBI" id="CHEBI:58885"/>
    </ligand>
</feature>
<dbReference type="Gene3D" id="3.30.40.10">
    <property type="entry name" value="Zinc/RING finger domain, C3HC4 (zinc finger)"/>
    <property type="match status" value="1"/>
</dbReference>
<dbReference type="FunFam" id="3.90.550.10:FF:000027">
    <property type="entry name" value="Cellulose synthase-like protein D4"/>
    <property type="match status" value="1"/>
</dbReference>
<feature type="transmembrane region" description="Helical" evidence="15">
    <location>
        <begin position="941"/>
        <end position="964"/>
    </location>
</feature>
<dbReference type="Pfam" id="PF03552">
    <property type="entry name" value="Cellulose_synt"/>
    <property type="match status" value="1"/>
</dbReference>
<evidence type="ECO:0000256" key="15">
    <source>
        <dbReference type="SAM" id="Phobius"/>
    </source>
</evidence>
<feature type="active site" evidence="11">
    <location>
        <position position="433"/>
    </location>
</feature>
<dbReference type="SUPFAM" id="SSF53448">
    <property type="entry name" value="Nucleotide-diphospho-sugar transferases"/>
    <property type="match status" value="1"/>
</dbReference>
<keyword evidence="3" id="KW-0808">Transferase</keyword>
<feature type="transmembrane region" description="Helical" evidence="15">
    <location>
        <begin position="1075"/>
        <end position="1094"/>
    </location>
</feature>
<evidence type="ECO:0000256" key="13">
    <source>
        <dbReference type="PIRSR" id="PIRSR605150-3"/>
    </source>
</evidence>
<accession>A0AAV8SBL1</accession>
<evidence type="ECO:0008006" key="18">
    <source>
        <dbReference type="Google" id="ProtNLM"/>
    </source>
</evidence>
<comment type="similarity">
    <text evidence="10">Belongs to the glycosyltransferase 2 family. Plant cellulose synthase-like D subfamily.</text>
</comment>
<evidence type="ECO:0000256" key="5">
    <source>
        <dbReference type="ARBA" id="ARBA00022989"/>
    </source>
</evidence>
<feature type="transmembrane region" description="Helical" evidence="15">
    <location>
        <begin position="1100"/>
        <end position="1121"/>
    </location>
</feature>
<comment type="caution">
    <text evidence="16">The sequence shown here is derived from an EMBL/GenBank/DDBJ whole genome shotgun (WGS) entry which is preliminary data.</text>
</comment>
<feature type="binding site" evidence="12">
    <location>
        <position position="404"/>
    </location>
    <ligand>
        <name>UDP-alpha-D-glucose</name>
        <dbReference type="ChEBI" id="CHEBI:58885"/>
    </ligand>
</feature>
<evidence type="ECO:0000256" key="1">
    <source>
        <dbReference type="ARBA" id="ARBA00004653"/>
    </source>
</evidence>
<feature type="transmembrane region" description="Helical" evidence="15">
    <location>
        <begin position="976"/>
        <end position="997"/>
    </location>
</feature>
<feature type="transmembrane region" description="Helical" evidence="15">
    <location>
        <begin position="1133"/>
        <end position="1153"/>
    </location>
</feature>
<evidence type="ECO:0000256" key="12">
    <source>
        <dbReference type="PIRSR" id="PIRSR605150-2"/>
    </source>
</evidence>
<feature type="binding site" evidence="12">
    <location>
        <position position="433"/>
    </location>
    <ligand>
        <name>UDP-alpha-D-glucose</name>
        <dbReference type="ChEBI" id="CHEBI:58885"/>
    </ligand>
</feature>
<dbReference type="AlphaFoldDB" id="A0AAV8SBL1"/>
<keyword evidence="6" id="KW-0333">Golgi apparatus</keyword>
<keyword evidence="4 15" id="KW-0812">Transmembrane</keyword>
<keyword evidence="5 15" id="KW-1133">Transmembrane helix</keyword>
<keyword evidence="2" id="KW-0328">Glycosyltransferase</keyword>
<evidence type="ECO:0000256" key="9">
    <source>
        <dbReference type="ARBA" id="ARBA00037405"/>
    </source>
</evidence>
<evidence type="ECO:0000256" key="2">
    <source>
        <dbReference type="ARBA" id="ARBA00022676"/>
    </source>
</evidence>
<feature type="compositionally biased region" description="Polar residues" evidence="14">
    <location>
        <begin position="1"/>
        <end position="17"/>
    </location>
</feature>
<dbReference type="Gene3D" id="3.90.550.10">
    <property type="entry name" value="Spore Coat Polysaccharide Biosynthesis Protein SpsA, Chain A"/>
    <property type="match status" value="1"/>
</dbReference>
<dbReference type="InterPro" id="IPR005150">
    <property type="entry name" value="Cellulose_synth"/>
</dbReference>
<evidence type="ECO:0000256" key="6">
    <source>
        <dbReference type="ARBA" id="ARBA00023034"/>
    </source>
</evidence>
<dbReference type="Proteomes" id="UP001159364">
    <property type="component" value="Linkage Group LG12"/>
</dbReference>
<organism evidence="16 17">
    <name type="scientific">Erythroxylum novogranatense</name>
    <dbReference type="NCBI Taxonomy" id="1862640"/>
    <lineage>
        <taxon>Eukaryota</taxon>
        <taxon>Viridiplantae</taxon>
        <taxon>Streptophyta</taxon>
        <taxon>Embryophyta</taxon>
        <taxon>Tracheophyta</taxon>
        <taxon>Spermatophyta</taxon>
        <taxon>Magnoliopsida</taxon>
        <taxon>eudicotyledons</taxon>
        <taxon>Gunneridae</taxon>
        <taxon>Pentapetalae</taxon>
        <taxon>rosids</taxon>
        <taxon>fabids</taxon>
        <taxon>Malpighiales</taxon>
        <taxon>Erythroxylaceae</taxon>
        <taxon>Erythroxylum</taxon>
    </lineage>
</organism>
<dbReference type="GO" id="GO:0030244">
    <property type="term" value="P:cellulose biosynthetic process"/>
    <property type="evidence" value="ECO:0007669"/>
    <property type="project" value="InterPro"/>
</dbReference>
<keyword evidence="7 15" id="KW-0472">Membrane</keyword>